<keyword evidence="7" id="KW-1185">Reference proteome</keyword>
<evidence type="ECO:0000256" key="3">
    <source>
        <dbReference type="ARBA" id="ARBA00022679"/>
    </source>
</evidence>
<gene>
    <name evidence="6" type="ORF">VNO77_12027</name>
</gene>
<name>A0AAN9M0Z7_CANGL</name>
<dbReference type="PANTHER" id="PTHR48047:SF45">
    <property type="entry name" value="SCOPOLETIN GLUCOSYLTRANSFERASE-LIKE"/>
    <property type="match status" value="1"/>
</dbReference>
<dbReference type="Proteomes" id="UP001367508">
    <property type="component" value="Unassembled WGS sequence"/>
</dbReference>
<comment type="similarity">
    <text evidence="1 4">Belongs to the UDP-glycosyltransferase family.</text>
</comment>
<evidence type="ECO:0000256" key="2">
    <source>
        <dbReference type="ARBA" id="ARBA00022676"/>
    </source>
</evidence>
<evidence type="ECO:0000256" key="4">
    <source>
        <dbReference type="RuleBase" id="RU003718"/>
    </source>
</evidence>
<organism evidence="6 7">
    <name type="scientific">Canavalia gladiata</name>
    <name type="common">Sword bean</name>
    <name type="synonym">Dolichos gladiatus</name>
    <dbReference type="NCBI Taxonomy" id="3824"/>
    <lineage>
        <taxon>Eukaryota</taxon>
        <taxon>Viridiplantae</taxon>
        <taxon>Streptophyta</taxon>
        <taxon>Embryophyta</taxon>
        <taxon>Tracheophyta</taxon>
        <taxon>Spermatophyta</taxon>
        <taxon>Magnoliopsida</taxon>
        <taxon>eudicotyledons</taxon>
        <taxon>Gunneridae</taxon>
        <taxon>Pentapetalae</taxon>
        <taxon>rosids</taxon>
        <taxon>fabids</taxon>
        <taxon>Fabales</taxon>
        <taxon>Fabaceae</taxon>
        <taxon>Papilionoideae</taxon>
        <taxon>50 kb inversion clade</taxon>
        <taxon>NPAAA clade</taxon>
        <taxon>indigoferoid/millettioid clade</taxon>
        <taxon>Phaseoleae</taxon>
        <taxon>Canavalia</taxon>
    </lineage>
</organism>
<dbReference type="FunFam" id="3.40.50.2000:FF:000071">
    <property type="entry name" value="Glycosyltransferase"/>
    <property type="match status" value="1"/>
</dbReference>
<dbReference type="Pfam" id="PF00201">
    <property type="entry name" value="UDPGT"/>
    <property type="match status" value="1"/>
</dbReference>
<dbReference type="SUPFAM" id="SSF53756">
    <property type="entry name" value="UDP-Glycosyltransferase/glycogen phosphorylase"/>
    <property type="match status" value="1"/>
</dbReference>
<evidence type="ECO:0000256" key="5">
    <source>
        <dbReference type="RuleBase" id="RU362057"/>
    </source>
</evidence>
<sequence length="505" mass="56377">MESVGVVDEAEMLKAIFLPFLSLSHLVPLVDIARIFAMQGVDVTIVTTPGNVAVFQSSIDRDSNRGHSIRTHVVKFPPEAGLPEGMETIRATTPIDVSYKIFEGASLLEGQFRQLLRDMQPDFIVTDMFYPWSVDAAAELGIPRIIYVGGTYMAHCAMDSLERFAPHTKVDSDDQSFLLPGLPHKLEMTRSQIPGRFKVPNHPFADVMKAVKESEKMSYGSVLKSFYDFEGEYEEHYRTVMGTKTWNVGPVSSWVNQDASDKAERGHDKVEQEGKKQDWLTWLDSKKENSVVYVCFGSTINLPAAQLVEIANGLEESGHDFIWVVKKIEASQDDGVGVFLEEFEKRVQGSNKGYVIWGWAPQLAILEHPAIGGVVTHCGMNTVLETVDAALPMVTWPLFSEQFFNEKLLVDVLGIGVPVGSKKWSNWNEYENEIVKREDIAKAIDLLMCGGEENAEMRRKVKALSDAAKKAIQPGGSSYNSLKDLIEELKSLKLQKLNRKLETVA</sequence>
<dbReference type="EC" id="2.4.1.-" evidence="5"/>
<evidence type="ECO:0000256" key="1">
    <source>
        <dbReference type="ARBA" id="ARBA00009995"/>
    </source>
</evidence>
<keyword evidence="3 4" id="KW-0808">Transferase</keyword>
<dbReference type="InterPro" id="IPR035595">
    <property type="entry name" value="UDP_glycos_trans_CS"/>
</dbReference>
<dbReference type="Gene3D" id="3.40.50.2000">
    <property type="entry name" value="Glycogen Phosphorylase B"/>
    <property type="match status" value="2"/>
</dbReference>
<dbReference type="PROSITE" id="PS00375">
    <property type="entry name" value="UDPGT"/>
    <property type="match status" value="1"/>
</dbReference>
<dbReference type="EMBL" id="JAYMYQ010000003">
    <property type="protein sequence ID" value="KAK7343357.1"/>
    <property type="molecule type" value="Genomic_DNA"/>
</dbReference>
<reference evidence="6 7" key="1">
    <citation type="submission" date="2024-01" db="EMBL/GenBank/DDBJ databases">
        <title>The genomes of 5 underutilized Papilionoideae crops provide insights into root nodulation and disease resistanc.</title>
        <authorList>
            <person name="Jiang F."/>
        </authorList>
    </citation>
    <scope>NUCLEOTIDE SEQUENCE [LARGE SCALE GENOMIC DNA]</scope>
    <source>
        <strain evidence="6">LVBAO_FW01</strain>
        <tissue evidence="6">Leaves</tissue>
    </source>
</reference>
<dbReference type="InterPro" id="IPR002213">
    <property type="entry name" value="UDP_glucos_trans"/>
</dbReference>
<dbReference type="GO" id="GO:0035251">
    <property type="term" value="F:UDP-glucosyltransferase activity"/>
    <property type="evidence" value="ECO:0007669"/>
    <property type="project" value="TreeGrafter"/>
</dbReference>
<keyword evidence="2 4" id="KW-0328">Glycosyltransferase</keyword>
<dbReference type="FunFam" id="3.40.50.2000:FF:000202">
    <property type="entry name" value="Glycosyltransferase"/>
    <property type="match status" value="1"/>
</dbReference>
<dbReference type="AlphaFoldDB" id="A0AAN9M0Z7"/>
<evidence type="ECO:0000313" key="6">
    <source>
        <dbReference type="EMBL" id="KAK7343357.1"/>
    </source>
</evidence>
<comment type="caution">
    <text evidence="6">The sequence shown here is derived from an EMBL/GenBank/DDBJ whole genome shotgun (WGS) entry which is preliminary data.</text>
</comment>
<dbReference type="PANTHER" id="PTHR48047">
    <property type="entry name" value="GLYCOSYLTRANSFERASE"/>
    <property type="match status" value="1"/>
</dbReference>
<dbReference type="CDD" id="cd03784">
    <property type="entry name" value="GT1_Gtf-like"/>
    <property type="match status" value="1"/>
</dbReference>
<accession>A0AAN9M0Z7</accession>
<protein>
    <recommendedName>
        <fullName evidence="5">Glycosyltransferase</fullName>
        <ecNumber evidence="5">2.4.1.-</ecNumber>
    </recommendedName>
</protein>
<proteinExistence type="inferred from homology"/>
<evidence type="ECO:0000313" key="7">
    <source>
        <dbReference type="Proteomes" id="UP001367508"/>
    </source>
</evidence>